<proteinExistence type="predicted"/>
<dbReference type="PROSITE" id="PS01180">
    <property type="entry name" value="CUB"/>
    <property type="match status" value="6"/>
</dbReference>
<dbReference type="InterPro" id="IPR001254">
    <property type="entry name" value="Trypsin_dom"/>
</dbReference>
<evidence type="ECO:0000313" key="10">
    <source>
        <dbReference type="Proteomes" id="UP000829720"/>
    </source>
</evidence>
<evidence type="ECO:0000259" key="8">
    <source>
        <dbReference type="PROSITE" id="PS50240"/>
    </source>
</evidence>
<dbReference type="OrthoDB" id="6380398at2759"/>
<dbReference type="PROSITE" id="PS50240">
    <property type="entry name" value="TRYPSIN_DOM"/>
    <property type="match status" value="1"/>
</dbReference>
<dbReference type="SUPFAM" id="SSF49854">
    <property type="entry name" value="Spermadhesin, CUB domain"/>
    <property type="match status" value="6"/>
</dbReference>
<dbReference type="PANTHER" id="PTHR24251">
    <property type="entry name" value="OVOCHYMASE-RELATED"/>
    <property type="match status" value="1"/>
</dbReference>
<keyword evidence="1" id="KW-0677">Repeat</keyword>
<gene>
    <name evidence="9" type="ORF">AGOR_G00189980</name>
</gene>
<reference evidence="9" key="1">
    <citation type="submission" date="2021-01" db="EMBL/GenBank/DDBJ databases">
        <authorList>
            <person name="Zahm M."/>
            <person name="Roques C."/>
            <person name="Cabau C."/>
            <person name="Klopp C."/>
            <person name="Donnadieu C."/>
            <person name="Jouanno E."/>
            <person name="Lampietro C."/>
            <person name="Louis A."/>
            <person name="Herpin A."/>
            <person name="Echchiki A."/>
            <person name="Berthelot C."/>
            <person name="Parey E."/>
            <person name="Roest-Crollius H."/>
            <person name="Braasch I."/>
            <person name="Postlethwait J."/>
            <person name="Bobe J."/>
            <person name="Montfort J."/>
            <person name="Bouchez O."/>
            <person name="Begum T."/>
            <person name="Mejri S."/>
            <person name="Adams A."/>
            <person name="Chen W.-J."/>
            <person name="Guiguen Y."/>
        </authorList>
    </citation>
    <scope>NUCLEOTIDE SEQUENCE</scope>
    <source>
        <tissue evidence="9">Blood</tissue>
    </source>
</reference>
<feature type="transmembrane region" description="Helical" evidence="6">
    <location>
        <begin position="20"/>
        <end position="39"/>
    </location>
</feature>
<evidence type="ECO:0000256" key="6">
    <source>
        <dbReference type="SAM" id="Phobius"/>
    </source>
</evidence>
<feature type="domain" description="CUB" evidence="7">
    <location>
        <begin position="322"/>
        <end position="433"/>
    </location>
</feature>
<feature type="domain" description="CUB" evidence="7">
    <location>
        <begin position="863"/>
        <end position="973"/>
    </location>
</feature>
<feature type="compositionally biased region" description="Pro residues" evidence="5">
    <location>
        <begin position="1106"/>
        <end position="1125"/>
    </location>
</feature>
<feature type="compositionally biased region" description="Polar residues" evidence="5">
    <location>
        <begin position="319"/>
        <end position="328"/>
    </location>
</feature>
<dbReference type="CDD" id="cd00041">
    <property type="entry name" value="CUB"/>
    <property type="match status" value="6"/>
</dbReference>
<dbReference type="CDD" id="cd00190">
    <property type="entry name" value="Tryp_SPc"/>
    <property type="match status" value="1"/>
</dbReference>
<dbReference type="Gene3D" id="2.40.10.10">
    <property type="entry name" value="Trypsin-like serine proteases"/>
    <property type="match status" value="1"/>
</dbReference>
<comment type="caution">
    <text evidence="9">The sequence shown here is derived from an EMBL/GenBank/DDBJ whole genome shotgun (WGS) entry which is preliminary data.</text>
</comment>
<feature type="compositionally biased region" description="Low complexity" evidence="5">
    <location>
        <begin position="292"/>
        <end position="318"/>
    </location>
</feature>
<feature type="domain" description="CUB" evidence="7">
    <location>
        <begin position="984"/>
        <end position="1099"/>
    </location>
</feature>
<dbReference type="Pfam" id="PF00089">
    <property type="entry name" value="Trypsin"/>
    <property type="match status" value="1"/>
</dbReference>
<protein>
    <submittedName>
        <fullName evidence="9">Uncharacterized protein</fullName>
    </submittedName>
</protein>
<dbReference type="AlphaFoldDB" id="A0A8T3CUL4"/>
<dbReference type="InterPro" id="IPR009003">
    <property type="entry name" value="Peptidase_S1_PA"/>
</dbReference>
<dbReference type="SUPFAM" id="SSF50494">
    <property type="entry name" value="Trypsin-like serine proteases"/>
    <property type="match status" value="1"/>
</dbReference>
<dbReference type="FunFam" id="2.60.120.290:FF:000013">
    <property type="entry name" value="Membrane frizzled-related protein"/>
    <property type="match status" value="3"/>
</dbReference>
<feature type="domain" description="CUB" evidence="7">
    <location>
        <begin position="177"/>
        <end position="286"/>
    </location>
</feature>
<dbReference type="FunFam" id="2.60.120.290:FF:000005">
    <property type="entry name" value="Procollagen C-endopeptidase enhancer 1"/>
    <property type="match status" value="3"/>
</dbReference>
<dbReference type="InterPro" id="IPR000859">
    <property type="entry name" value="CUB_dom"/>
</dbReference>
<feature type="region of interest" description="Disordered" evidence="5">
    <location>
        <begin position="1106"/>
        <end position="1141"/>
    </location>
</feature>
<dbReference type="InterPro" id="IPR043504">
    <property type="entry name" value="Peptidase_S1_PA_chymotrypsin"/>
</dbReference>
<dbReference type="PROSITE" id="PS00134">
    <property type="entry name" value="TRYPSIN_HIS"/>
    <property type="match status" value="1"/>
</dbReference>
<evidence type="ECO:0000313" key="9">
    <source>
        <dbReference type="EMBL" id="KAI1887407.1"/>
    </source>
</evidence>
<dbReference type="FunFam" id="2.40.10.10:FF:000165">
    <property type="entry name" value="Trypsin-like serine protease"/>
    <property type="match status" value="1"/>
</dbReference>
<dbReference type="InterPro" id="IPR001314">
    <property type="entry name" value="Peptidase_S1A"/>
</dbReference>
<comment type="caution">
    <text evidence="3">Lacks conserved residue(s) required for the propagation of feature annotation.</text>
</comment>
<dbReference type="InterPro" id="IPR033116">
    <property type="entry name" value="TRYPSIN_SER"/>
</dbReference>
<dbReference type="SMART" id="SM00020">
    <property type="entry name" value="Tryp_SPc"/>
    <property type="match status" value="1"/>
</dbReference>
<keyword evidence="6" id="KW-1133">Transmembrane helix</keyword>
<dbReference type="GO" id="GO:0004252">
    <property type="term" value="F:serine-type endopeptidase activity"/>
    <property type="evidence" value="ECO:0007669"/>
    <property type="project" value="InterPro"/>
</dbReference>
<evidence type="ECO:0000256" key="2">
    <source>
        <dbReference type="ARBA" id="ARBA00023157"/>
    </source>
</evidence>
<keyword evidence="4" id="KW-0645">Protease</keyword>
<feature type="disulfide bond" evidence="3">
    <location>
        <begin position="984"/>
        <end position="1011"/>
    </location>
</feature>
<feature type="domain" description="CUB" evidence="7">
    <location>
        <begin position="56"/>
        <end position="166"/>
    </location>
</feature>
<keyword evidence="6" id="KW-0812">Transmembrane</keyword>
<evidence type="ECO:0000256" key="3">
    <source>
        <dbReference type="PROSITE-ProRule" id="PRU00059"/>
    </source>
</evidence>
<dbReference type="Gene3D" id="2.60.120.290">
    <property type="entry name" value="Spermadhesin, CUB domain"/>
    <property type="match status" value="6"/>
</dbReference>
<feature type="domain" description="Peptidase S1" evidence="8">
    <location>
        <begin position="599"/>
        <end position="852"/>
    </location>
</feature>
<organism evidence="9 10">
    <name type="scientific">Albula goreensis</name>
    <dbReference type="NCBI Taxonomy" id="1534307"/>
    <lineage>
        <taxon>Eukaryota</taxon>
        <taxon>Metazoa</taxon>
        <taxon>Chordata</taxon>
        <taxon>Craniata</taxon>
        <taxon>Vertebrata</taxon>
        <taxon>Euteleostomi</taxon>
        <taxon>Actinopterygii</taxon>
        <taxon>Neopterygii</taxon>
        <taxon>Teleostei</taxon>
        <taxon>Albuliformes</taxon>
        <taxon>Albulidae</taxon>
        <taxon>Albula</taxon>
    </lineage>
</organism>
<evidence type="ECO:0000256" key="1">
    <source>
        <dbReference type="ARBA" id="ARBA00022737"/>
    </source>
</evidence>
<feature type="domain" description="CUB" evidence="7">
    <location>
        <begin position="444"/>
        <end position="559"/>
    </location>
</feature>
<sequence>MEEECSRKRRRSFTTLEKGLIFLFVALGLTCIGLVVVYITERETTTGGSDAEDSGCGNPQQLTGPSGEFTSKNYPSSYDNGHSCSWHITVDPDKVIHLWFEDFSLEETKLCSSDFITVQDNVGIIGRFCGHSKPKPFVSLGSSLVVYFNSNDRGTDKGFKARYNIVSPESTAEIVGAGGHLQGDHGQIQSPGFPAQNYDNGALYQWKISVPVGEQIRLTFSSFELVPEGCGDYVDIYDSSVTALLGHFCGGKIPHPVVSSGNTMVIRFKTDSSMNDAGFHASYTLASVTPAPSTVAPPATPKPTVTTKPVPTTTPTPTDSGCGSNGVQSGRKGVIQSMGFPQSYPVDLRCTWNITVPEGFLAMLRVTDMAVVGEAGNCGPDMLEVSDSLQSLGKHCGYILPPAIISSNNKLSVNFHSDSRLADHGFSARWEAAYPEDIGEIQGCGGASHEEVGVIKTKNWPMNYPANSQCLWTIQVPAGKKITLTFTHFEVEEPGPLIGRCYDNVVIYDGKTAGAKKHGPFCGSKIPPQIQTTGNSLLMRFHADFFTEAKGFRAYWTTDPTQPAPTEPPAPPNPWDNITIDWPSTCGTPAIPPLINTRIVNGEPARPHSWPWQVSMQVWPASQPIKTFFHICGGTLIHKNWVLTAAHCFINYADELHRWRMCFGKHNLTFTEPTEQCLSITGIYRHEGLKYPQVPTVEFDIALVRLDGEVTPTDEVSFACLPSLEEVLPGGKKCYASGWGDETGNSTNAKVAETLNQVDLPVVPYDTCKRMDYWWFQVKPSMICCGYNKPDELKSVCQGDSGGPLVCQDSPTSPWEVHGITSFGPIGCIMDKKPSVFTRFSAYIPWVEQAIRKNIYDLNISGCGGGKDVTGTGGTLSSMNHPLSYINSARCQWNIKAPAGKLIHLHFKAFSLEDSQLCMNDRLELSDHVGSLGTHCGSSLPADLVSASDTLTIQFYSNNRVVDTGFLAEWTAVEPTDIPSLVQCGGHFSGEQGEFMSPGWPSSNYPALKACSWTITVDPTKKIHINFTDFHLQELNLLGSCNDYVTIYDRQGTTVSVIGPHCGSTAPPALTTQGNMAVIRFLTNGATQAKGFHGYWKAVSSVPPTTPLPPTTPITPLPPTTPTIPLPYKTTTNSKPQTTLP</sequence>
<evidence type="ECO:0000256" key="5">
    <source>
        <dbReference type="SAM" id="MobiDB-lite"/>
    </source>
</evidence>
<dbReference type="GO" id="GO:0006508">
    <property type="term" value="P:proteolysis"/>
    <property type="evidence" value="ECO:0007669"/>
    <property type="project" value="UniProtKB-KW"/>
</dbReference>
<evidence type="ECO:0000256" key="4">
    <source>
        <dbReference type="RuleBase" id="RU363034"/>
    </source>
</evidence>
<dbReference type="SMART" id="SM00042">
    <property type="entry name" value="CUB"/>
    <property type="match status" value="6"/>
</dbReference>
<feature type="region of interest" description="Disordered" evidence="5">
    <location>
        <begin position="292"/>
        <end position="328"/>
    </location>
</feature>
<dbReference type="EMBL" id="JAERUA010000018">
    <property type="protein sequence ID" value="KAI1887407.1"/>
    <property type="molecule type" value="Genomic_DNA"/>
</dbReference>
<keyword evidence="6" id="KW-0472">Membrane</keyword>
<feature type="region of interest" description="Disordered" evidence="5">
    <location>
        <begin position="45"/>
        <end position="69"/>
    </location>
</feature>
<accession>A0A8T3CUL4</accession>
<dbReference type="Proteomes" id="UP000829720">
    <property type="component" value="Unassembled WGS sequence"/>
</dbReference>
<dbReference type="PRINTS" id="PR00722">
    <property type="entry name" value="CHYMOTRYPSIN"/>
</dbReference>
<keyword evidence="2 3" id="KW-1015">Disulfide bond</keyword>
<dbReference type="InterPro" id="IPR035914">
    <property type="entry name" value="Sperma_CUB_dom_sf"/>
</dbReference>
<keyword evidence="4" id="KW-0720">Serine protease</keyword>
<keyword evidence="4" id="KW-0378">Hydrolase</keyword>
<dbReference type="Pfam" id="PF00431">
    <property type="entry name" value="CUB"/>
    <property type="match status" value="6"/>
</dbReference>
<dbReference type="PROSITE" id="PS00135">
    <property type="entry name" value="TRYPSIN_SER"/>
    <property type="match status" value="1"/>
</dbReference>
<dbReference type="InterPro" id="IPR018114">
    <property type="entry name" value="TRYPSIN_HIS"/>
</dbReference>
<keyword evidence="10" id="KW-1185">Reference proteome</keyword>
<feature type="compositionally biased region" description="Polar residues" evidence="5">
    <location>
        <begin position="57"/>
        <end position="69"/>
    </location>
</feature>
<name>A0A8T3CUL4_9TELE</name>
<evidence type="ECO:0000259" key="7">
    <source>
        <dbReference type="PROSITE" id="PS01180"/>
    </source>
</evidence>